<gene>
    <name evidence="1" type="ORF">K1T71_000336</name>
</gene>
<sequence>MAPAQKGKAPTKGAKQILVENTATVNFYRNMALGSSVFYGINTSIFYYEHLTFWIIFLNMFVMAIYIGCYQVMKYISKPRFGDNNQLLDPGLDLNMEGGMGEHVKDIIILSSITHTLAVLSNYFWFLLLLLPLRAFWLIWTNILGPWFFQEAPQDTEQDEKKRKKIERKMKRYQQ</sequence>
<dbReference type="EMBL" id="CM034387">
    <property type="protein sequence ID" value="KAJ0183913.1"/>
    <property type="molecule type" value="Genomic_DNA"/>
</dbReference>
<comment type="caution">
    <text evidence="1">The sequence shown here is derived from an EMBL/GenBank/DDBJ whole genome shotgun (WGS) entry which is preliminary data.</text>
</comment>
<accession>A0ACC1DJR6</accession>
<evidence type="ECO:0000313" key="2">
    <source>
        <dbReference type="Proteomes" id="UP000824533"/>
    </source>
</evidence>
<evidence type="ECO:0000313" key="1">
    <source>
        <dbReference type="EMBL" id="KAJ0183913.1"/>
    </source>
</evidence>
<organism evidence="1 2">
    <name type="scientific">Dendrolimus kikuchii</name>
    <dbReference type="NCBI Taxonomy" id="765133"/>
    <lineage>
        <taxon>Eukaryota</taxon>
        <taxon>Metazoa</taxon>
        <taxon>Ecdysozoa</taxon>
        <taxon>Arthropoda</taxon>
        <taxon>Hexapoda</taxon>
        <taxon>Insecta</taxon>
        <taxon>Pterygota</taxon>
        <taxon>Neoptera</taxon>
        <taxon>Endopterygota</taxon>
        <taxon>Lepidoptera</taxon>
        <taxon>Glossata</taxon>
        <taxon>Ditrysia</taxon>
        <taxon>Bombycoidea</taxon>
        <taxon>Lasiocampidae</taxon>
        <taxon>Dendrolimus</taxon>
    </lineage>
</organism>
<dbReference type="Proteomes" id="UP000824533">
    <property type="component" value="Linkage Group LG01"/>
</dbReference>
<name>A0ACC1DJR6_9NEOP</name>
<protein>
    <submittedName>
        <fullName evidence="1">Uncharacterized protein</fullName>
    </submittedName>
</protein>
<proteinExistence type="predicted"/>
<keyword evidence="2" id="KW-1185">Reference proteome</keyword>
<reference evidence="1 2" key="1">
    <citation type="journal article" date="2021" name="Front. Genet.">
        <title>Chromosome-Level Genome Assembly Reveals Significant Gene Expansion in the Toll and IMD Signaling Pathways of Dendrolimus kikuchii.</title>
        <authorList>
            <person name="Zhou J."/>
            <person name="Wu P."/>
            <person name="Xiong Z."/>
            <person name="Liu N."/>
            <person name="Zhao N."/>
            <person name="Ji M."/>
            <person name="Qiu Y."/>
            <person name="Yang B."/>
        </authorList>
    </citation>
    <scope>NUCLEOTIDE SEQUENCE [LARGE SCALE GENOMIC DNA]</scope>
    <source>
        <strain evidence="1">Ann1</strain>
    </source>
</reference>